<dbReference type="PANTHER" id="PTHR15217">
    <property type="entry name" value="WILMS' TUMOR 1-ASSOCIATING PROTEIN"/>
    <property type="match status" value="1"/>
</dbReference>
<dbReference type="CTD" id="36341294"/>
<dbReference type="OrthoDB" id="3366661at2759"/>
<dbReference type="GeneID" id="36341294"/>
<feature type="region of interest" description="Disordered" evidence="7">
    <location>
        <begin position="140"/>
        <end position="165"/>
    </location>
</feature>
<keyword evidence="3" id="KW-0507">mRNA processing</keyword>
<dbReference type="InterPro" id="IPR033757">
    <property type="entry name" value="WTAP"/>
</dbReference>
<evidence type="ECO:0000313" key="9">
    <source>
        <dbReference type="Proteomes" id="UP000019149"/>
    </source>
</evidence>
<dbReference type="OMA" id="CVRIDPC"/>
<evidence type="ECO:0000256" key="4">
    <source>
        <dbReference type="ARBA" id="ARBA00023187"/>
    </source>
</evidence>
<dbReference type="Proteomes" id="UP000019149">
    <property type="component" value="Unassembled WGS sequence"/>
</dbReference>
<dbReference type="GO" id="GO:0016556">
    <property type="term" value="P:mRNA modification"/>
    <property type="evidence" value="ECO:0007669"/>
    <property type="project" value="InterPro"/>
</dbReference>
<proteinExistence type="inferred from homology"/>
<keyword evidence="6" id="KW-0175">Coiled coil</keyword>
<evidence type="ECO:0000256" key="3">
    <source>
        <dbReference type="ARBA" id="ARBA00022664"/>
    </source>
</evidence>
<feature type="coiled-coil region" evidence="6">
    <location>
        <begin position="34"/>
        <end position="61"/>
    </location>
</feature>
<sequence>MESFRTNGVNIQGSTRKDVLFRRYFKFQPHICRIKHQRNVLKNLEERLSQASNQNNALREKIKQRALDSERLLHTMRIKTLRCERDIRNCLMPSSLRAPDRGDSSPSLLVTPPLQPPPSPSLLNINLSVPPPAIPITMTTTSSLRRGQASLKRPTSGSSSGNNGSVKTCYSSGTTDLSCVRIDPCVNLVLSRFLRSLRSSEAQVAANQAELQRSKFTEDSQNGKRMMSRLRVLEKENAELARQKESGRPAKIANLIGLRRRFIERVRMESAHSLRVVESSIRKPLLPFFPSARSLDTEKLIDEAESEVEVFTSTLLMLQRQLSIAHATIEVLAVALATAPASSSASTPAKRCIALLRAAQWPLPSVLESEEVANTEPIELASTAPLPFPYSDPPSLVNTTPIDTPSVTKQLTWAQTTLTEFVQPALHGFGVTSDDPQQGAMR</sequence>
<feature type="region of interest" description="Disordered" evidence="7">
    <location>
        <begin position="94"/>
        <end position="116"/>
    </location>
</feature>
<accession>W6UN08</accession>
<dbReference type="STRING" id="6210.W6UN08"/>
<dbReference type="GO" id="GO:0000381">
    <property type="term" value="P:regulation of alternative mRNA splicing, via spliceosome"/>
    <property type="evidence" value="ECO:0007669"/>
    <property type="project" value="InterPro"/>
</dbReference>
<dbReference type="EMBL" id="APAU02000042">
    <property type="protein sequence ID" value="EUB59552.1"/>
    <property type="molecule type" value="Genomic_DNA"/>
</dbReference>
<dbReference type="Pfam" id="PF17098">
    <property type="entry name" value="Wtap"/>
    <property type="match status" value="1"/>
</dbReference>
<evidence type="ECO:0000256" key="2">
    <source>
        <dbReference type="ARBA" id="ARBA00010313"/>
    </source>
</evidence>
<protein>
    <submittedName>
        <fullName evidence="8">Pre-mRNA-splicing regulator female-lethal(2)D</fullName>
    </submittedName>
</protein>
<dbReference type="AlphaFoldDB" id="W6UN08"/>
<keyword evidence="9" id="KW-1185">Reference proteome</keyword>
<comment type="subcellular location">
    <subcellularLocation>
        <location evidence="1">Nucleus</location>
    </subcellularLocation>
</comment>
<dbReference type="GO" id="GO:0006397">
    <property type="term" value="P:mRNA processing"/>
    <property type="evidence" value="ECO:0007669"/>
    <property type="project" value="UniProtKB-KW"/>
</dbReference>
<dbReference type="PANTHER" id="PTHR15217:SF0">
    <property type="entry name" value="PRE-MRNA-SPLICING REGULATOR WTAP"/>
    <property type="match status" value="1"/>
</dbReference>
<evidence type="ECO:0000313" key="8">
    <source>
        <dbReference type="EMBL" id="EUB59552.1"/>
    </source>
</evidence>
<dbReference type="RefSeq" id="XP_024350748.1">
    <property type="nucleotide sequence ID" value="XM_024494828.1"/>
</dbReference>
<comment type="caution">
    <text evidence="8">The sequence shown here is derived from an EMBL/GenBank/DDBJ whole genome shotgun (WGS) entry which is preliminary data.</text>
</comment>
<evidence type="ECO:0000256" key="1">
    <source>
        <dbReference type="ARBA" id="ARBA00004123"/>
    </source>
</evidence>
<dbReference type="GO" id="GO:0005634">
    <property type="term" value="C:nucleus"/>
    <property type="evidence" value="ECO:0007669"/>
    <property type="project" value="UniProtKB-SubCell"/>
</dbReference>
<dbReference type="KEGG" id="egl:EGR_05579"/>
<feature type="compositionally biased region" description="Low complexity" evidence="7">
    <location>
        <begin position="156"/>
        <end position="165"/>
    </location>
</feature>
<evidence type="ECO:0000256" key="5">
    <source>
        <dbReference type="ARBA" id="ARBA00023242"/>
    </source>
</evidence>
<comment type="similarity">
    <text evidence="2">Belongs to the fl(2)d family.</text>
</comment>
<evidence type="ECO:0000256" key="6">
    <source>
        <dbReference type="SAM" id="Coils"/>
    </source>
</evidence>
<gene>
    <name evidence="8" type="ORF">EGR_05579</name>
</gene>
<reference evidence="8 9" key="1">
    <citation type="journal article" date="2013" name="Nat. Genet.">
        <title>The genome of the hydatid tapeworm Echinococcus granulosus.</title>
        <authorList>
            <person name="Zheng H."/>
            <person name="Zhang W."/>
            <person name="Zhang L."/>
            <person name="Zhang Z."/>
            <person name="Li J."/>
            <person name="Lu G."/>
            <person name="Zhu Y."/>
            <person name="Wang Y."/>
            <person name="Huang Y."/>
            <person name="Liu J."/>
            <person name="Kang H."/>
            <person name="Chen J."/>
            <person name="Wang L."/>
            <person name="Chen A."/>
            <person name="Yu S."/>
            <person name="Gao Z."/>
            <person name="Jin L."/>
            <person name="Gu W."/>
            <person name="Wang Z."/>
            <person name="Zhao L."/>
            <person name="Shi B."/>
            <person name="Wen H."/>
            <person name="Lin R."/>
            <person name="Jones M.K."/>
            <person name="Brejova B."/>
            <person name="Vinar T."/>
            <person name="Zhao G."/>
            <person name="McManus D.P."/>
            <person name="Chen Z."/>
            <person name="Zhou Y."/>
            <person name="Wang S."/>
        </authorList>
    </citation>
    <scope>NUCLEOTIDE SEQUENCE [LARGE SCALE GENOMIC DNA]</scope>
</reference>
<dbReference type="GO" id="GO:0008380">
    <property type="term" value="P:RNA splicing"/>
    <property type="evidence" value="ECO:0007669"/>
    <property type="project" value="UniProtKB-KW"/>
</dbReference>
<organism evidence="8 9">
    <name type="scientific">Echinococcus granulosus</name>
    <name type="common">Hydatid tapeworm</name>
    <dbReference type="NCBI Taxonomy" id="6210"/>
    <lineage>
        <taxon>Eukaryota</taxon>
        <taxon>Metazoa</taxon>
        <taxon>Spiralia</taxon>
        <taxon>Lophotrochozoa</taxon>
        <taxon>Platyhelminthes</taxon>
        <taxon>Cestoda</taxon>
        <taxon>Eucestoda</taxon>
        <taxon>Cyclophyllidea</taxon>
        <taxon>Taeniidae</taxon>
        <taxon>Echinococcus</taxon>
        <taxon>Echinococcus granulosus group</taxon>
    </lineage>
</organism>
<keyword evidence="5" id="KW-0539">Nucleus</keyword>
<name>W6UN08_ECHGR</name>
<evidence type="ECO:0000256" key="7">
    <source>
        <dbReference type="SAM" id="MobiDB-lite"/>
    </source>
</evidence>
<keyword evidence="4" id="KW-0508">mRNA splicing</keyword>